<dbReference type="EMBL" id="LR729000">
    <property type="protein sequence ID" value="VWP00977.1"/>
    <property type="molecule type" value="Genomic_DNA"/>
</dbReference>
<feature type="compositionally biased region" description="Acidic residues" evidence="1">
    <location>
        <begin position="96"/>
        <end position="106"/>
    </location>
</feature>
<name>A0A5K1K570_9APHY</name>
<gene>
    <name evidence="2" type="primary">Q48262</name>
</gene>
<feature type="compositionally biased region" description="Low complexity" evidence="1">
    <location>
        <begin position="69"/>
        <end position="80"/>
    </location>
</feature>
<feature type="compositionally biased region" description="Low complexity" evidence="1">
    <location>
        <begin position="1"/>
        <end position="14"/>
    </location>
</feature>
<reference evidence="2" key="1">
    <citation type="submission" date="2019-10" db="EMBL/GenBank/DDBJ databases">
        <authorList>
            <person name="Nor Muhammad N."/>
        </authorList>
    </citation>
    <scope>NUCLEOTIDE SEQUENCE</scope>
</reference>
<organism evidence="2">
    <name type="scientific">Ganoderma boninense</name>
    <dbReference type="NCBI Taxonomy" id="34458"/>
    <lineage>
        <taxon>Eukaryota</taxon>
        <taxon>Fungi</taxon>
        <taxon>Dikarya</taxon>
        <taxon>Basidiomycota</taxon>
        <taxon>Agaricomycotina</taxon>
        <taxon>Agaricomycetes</taxon>
        <taxon>Polyporales</taxon>
        <taxon>Polyporaceae</taxon>
        <taxon>Ganoderma</taxon>
    </lineage>
</organism>
<protein>
    <submittedName>
        <fullName evidence="2">High-affinity nickel-transport protein NixA</fullName>
    </submittedName>
</protein>
<evidence type="ECO:0000313" key="2">
    <source>
        <dbReference type="EMBL" id="VWP00977.1"/>
    </source>
</evidence>
<accession>A0A5K1K570</accession>
<feature type="region of interest" description="Disordered" evidence="1">
    <location>
        <begin position="1"/>
        <end position="132"/>
    </location>
</feature>
<proteinExistence type="predicted"/>
<evidence type="ECO:0000256" key="1">
    <source>
        <dbReference type="SAM" id="MobiDB-lite"/>
    </source>
</evidence>
<dbReference type="AlphaFoldDB" id="A0A5K1K570"/>
<sequence length="147" mass="15715">MLLADRLPLDDAPLGYPYRSSYEVPGPPVATSVERDEVRAACIPASEGTATVEVPTPSGSPMPALPPSAATTNLNAGATADNRDDDDDNHHNNNNNEEDGGYESEDSMPRLETPNDSSDDEEAGGPAGWTEEEFVRAVRDIVFNRTV</sequence>